<sequence length="178" mass="20776">MFRPTLFNRLAVFASRPIQQVANYQIPATTRKVIPVYHPLKKKAPKKVTEVYLDQQYAKLDPEGWRRKLITANSETRLLPGDVVRIVYTTRQIPQFLGQIIGINKGGVDASLLLRNNITKIGVEMRVKIFSPLIQRIDVVKKPFKRRLRNKHYYIRGNRLDVGDLEADLKKARRKMRR</sequence>
<evidence type="ECO:0000256" key="1">
    <source>
        <dbReference type="ARBA" id="ARBA00005781"/>
    </source>
</evidence>
<evidence type="ECO:0000313" key="5">
    <source>
        <dbReference type="Proteomes" id="UP000094112"/>
    </source>
</evidence>
<dbReference type="InterPro" id="IPR001857">
    <property type="entry name" value="Ribosomal_bL19"/>
</dbReference>
<dbReference type="GO" id="GO:0005762">
    <property type="term" value="C:mitochondrial large ribosomal subunit"/>
    <property type="evidence" value="ECO:0007669"/>
    <property type="project" value="EnsemblFungi"/>
</dbReference>
<name>A0A1E3NVF4_WICAA</name>
<proteinExistence type="inferred from homology"/>
<evidence type="ECO:0000256" key="3">
    <source>
        <dbReference type="ARBA" id="ARBA00023274"/>
    </source>
</evidence>
<dbReference type="InterPro" id="IPR008991">
    <property type="entry name" value="Translation_prot_SH3-like_sf"/>
</dbReference>
<dbReference type="GO" id="GO:0006412">
    <property type="term" value="P:translation"/>
    <property type="evidence" value="ECO:0007669"/>
    <property type="project" value="InterPro"/>
</dbReference>
<dbReference type="SUPFAM" id="SSF50104">
    <property type="entry name" value="Translation proteins SH3-like domain"/>
    <property type="match status" value="1"/>
</dbReference>
<dbReference type="GeneID" id="30201475"/>
<accession>A0A1E3NVF4</accession>
<dbReference type="Proteomes" id="UP000094112">
    <property type="component" value="Unassembled WGS sequence"/>
</dbReference>
<keyword evidence="5" id="KW-1185">Reference proteome</keyword>
<dbReference type="InterPro" id="IPR038657">
    <property type="entry name" value="Ribosomal_bL19_sf"/>
</dbReference>
<evidence type="ECO:0000313" key="4">
    <source>
        <dbReference type="EMBL" id="ODQ57074.1"/>
    </source>
</evidence>
<protein>
    <recommendedName>
        <fullName evidence="6">KOW domain-containing protein</fullName>
    </recommendedName>
</protein>
<organism evidence="4 5">
    <name type="scientific">Wickerhamomyces anomalus (strain ATCC 58044 / CBS 1984 / NCYC 433 / NRRL Y-366-8)</name>
    <name type="common">Yeast</name>
    <name type="synonym">Hansenula anomala</name>
    <dbReference type="NCBI Taxonomy" id="683960"/>
    <lineage>
        <taxon>Eukaryota</taxon>
        <taxon>Fungi</taxon>
        <taxon>Dikarya</taxon>
        <taxon>Ascomycota</taxon>
        <taxon>Saccharomycotina</taxon>
        <taxon>Saccharomycetes</taxon>
        <taxon>Phaffomycetales</taxon>
        <taxon>Wickerhamomycetaceae</taxon>
        <taxon>Wickerhamomyces</taxon>
    </lineage>
</organism>
<dbReference type="RefSeq" id="XP_019036281.1">
    <property type="nucleotide sequence ID" value="XM_019184229.1"/>
</dbReference>
<gene>
    <name evidence="4" type="ORF">WICANDRAFT_71036</name>
</gene>
<dbReference type="PANTHER" id="PTHR15680">
    <property type="entry name" value="RIBOSOMAL PROTEIN L19"/>
    <property type="match status" value="1"/>
</dbReference>
<keyword evidence="3" id="KW-0687">Ribonucleoprotein</keyword>
<dbReference type="STRING" id="683960.A0A1E3NVF4"/>
<dbReference type="Gene3D" id="2.30.30.790">
    <property type="match status" value="1"/>
</dbReference>
<reference evidence="4 5" key="1">
    <citation type="journal article" date="2016" name="Proc. Natl. Acad. Sci. U.S.A.">
        <title>Comparative genomics of biotechnologically important yeasts.</title>
        <authorList>
            <person name="Riley R."/>
            <person name="Haridas S."/>
            <person name="Wolfe K.H."/>
            <person name="Lopes M.R."/>
            <person name="Hittinger C.T."/>
            <person name="Goeker M."/>
            <person name="Salamov A.A."/>
            <person name="Wisecaver J.H."/>
            <person name="Long T.M."/>
            <person name="Calvey C.H."/>
            <person name="Aerts A.L."/>
            <person name="Barry K.W."/>
            <person name="Choi C."/>
            <person name="Clum A."/>
            <person name="Coughlan A.Y."/>
            <person name="Deshpande S."/>
            <person name="Douglass A.P."/>
            <person name="Hanson S.J."/>
            <person name="Klenk H.-P."/>
            <person name="LaButti K.M."/>
            <person name="Lapidus A."/>
            <person name="Lindquist E.A."/>
            <person name="Lipzen A.M."/>
            <person name="Meier-Kolthoff J.P."/>
            <person name="Ohm R.A."/>
            <person name="Otillar R.P."/>
            <person name="Pangilinan J.L."/>
            <person name="Peng Y."/>
            <person name="Rokas A."/>
            <person name="Rosa C.A."/>
            <person name="Scheuner C."/>
            <person name="Sibirny A.A."/>
            <person name="Slot J.C."/>
            <person name="Stielow J.B."/>
            <person name="Sun H."/>
            <person name="Kurtzman C.P."/>
            <person name="Blackwell M."/>
            <person name="Grigoriev I.V."/>
            <person name="Jeffries T.W."/>
        </authorList>
    </citation>
    <scope>NUCLEOTIDE SEQUENCE [LARGE SCALE GENOMIC DNA]</scope>
    <source>
        <strain evidence="5">ATCC 58044 / CBS 1984 / NCYC 433 / NRRL Y-366-8</strain>
    </source>
</reference>
<dbReference type="GO" id="GO:0003735">
    <property type="term" value="F:structural constituent of ribosome"/>
    <property type="evidence" value="ECO:0007669"/>
    <property type="project" value="EnsemblFungi"/>
</dbReference>
<keyword evidence="2" id="KW-0689">Ribosomal protein</keyword>
<dbReference type="PANTHER" id="PTHR15680:SF9">
    <property type="entry name" value="LARGE RIBOSOMAL SUBUNIT PROTEIN BL19M"/>
    <property type="match status" value="1"/>
</dbReference>
<evidence type="ECO:0008006" key="6">
    <source>
        <dbReference type="Google" id="ProtNLM"/>
    </source>
</evidence>
<evidence type="ECO:0000256" key="2">
    <source>
        <dbReference type="ARBA" id="ARBA00022980"/>
    </source>
</evidence>
<comment type="similarity">
    <text evidence="1">Belongs to the bacterial ribosomal protein bL19 family.</text>
</comment>
<dbReference type="EMBL" id="KV454214">
    <property type="protein sequence ID" value="ODQ57074.1"/>
    <property type="molecule type" value="Genomic_DNA"/>
</dbReference>
<dbReference type="AlphaFoldDB" id="A0A1E3NVF4"/>
<dbReference type="OrthoDB" id="432645at2759"/>
<dbReference type="Pfam" id="PF01245">
    <property type="entry name" value="Ribosomal_L19"/>
    <property type="match status" value="1"/>
</dbReference>